<gene>
    <name evidence="1" type="ORF">BU085_03795</name>
</gene>
<dbReference type="Pfam" id="PF11042">
    <property type="entry name" value="DUF2750"/>
    <property type="match status" value="1"/>
</dbReference>
<dbReference type="STRING" id="1194526.A284_03810"/>
<comment type="caution">
    <text evidence="1">The sequence shown here is derived from an EMBL/GenBank/DDBJ whole genome shotgun (WGS) entry which is preliminary data.</text>
</comment>
<sequence>MSYKEESFFKEMLINEYIYFASKNKKIVRLMKNEQSYVAVWTDADTAKQYLNDNEINYDKLIQLDLDRFVAYDLDELFDETDKVMIDTTNDNTGKLVNIYDVTRELMSELDKIRVKEFVRDVAKYDHVYGLTNKNEKNFILIDDGREDKPQIMPVWSLKKRAQKVQEEDFEECDLIEIETSVFGEWLDKLRDDDKGVGIDLKPGVIGTIVSAQKLSNETTF</sequence>
<reference evidence="1 2" key="1">
    <citation type="journal article" date="2016" name="Front. Microbiol.">
        <title>Comprehensive Phylogenetic Analysis of Bovine Non-aureus Staphylococci Species Based on Whole-Genome Sequencing.</title>
        <authorList>
            <person name="Naushad S."/>
            <person name="Barkema H.W."/>
            <person name="Luby C."/>
            <person name="Condas L.A."/>
            <person name="Nobrega D.B."/>
            <person name="Carson D.A."/>
            <person name="De Buck J."/>
        </authorList>
    </citation>
    <scope>NUCLEOTIDE SEQUENCE [LARGE SCALE GENOMIC DNA]</scope>
    <source>
        <strain evidence="1 2">SNUC 2993</strain>
    </source>
</reference>
<dbReference type="Proteomes" id="UP000240717">
    <property type="component" value="Unassembled WGS sequence"/>
</dbReference>
<accession>A0A2T4Q243</accession>
<dbReference type="InterPro" id="IPR021284">
    <property type="entry name" value="DUF2750"/>
</dbReference>
<protein>
    <submittedName>
        <fullName evidence="1">DUF2750 domain-containing protein</fullName>
    </submittedName>
</protein>
<dbReference type="EMBL" id="PZEV01000008">
    <property type="protein sequence ID" value="PTI51816.1"/>
    <property type="molecule type" value="Genomic_DNA"/>
</dbReference>
<dbReference type="RefSeq" id="WP_107532703.1">
    <property type="nucleotide sequence ID" value="NZ_JALCYJ010000006.1"/>
</dbReference>
<dbReference type="AlphaFoldDB" id="A0A2T4Q243"/>
<evidence type="ECO:0000313" key="1">
    <source>
        <dbReference type="EMBL" id="PTI51816.1"/>
    </source>
</evidence>
<evidence type="ECO:0000313" key="2">
    <source>
        <dbReference type="Proteomes" id="UP000240717"/>
    </source>
</evidence>
<organism evidence="1 2">
    <name type="scientific">Staphylococcus warneri</name>
    <dbReference type="NCBI Taxonomy" id="1292"/>
    <lineage>
        <taxon>Bacteria</taxon>
        <taxon>Bacillati</taxon>
        <taxon>Bacillota</taxon>
        <taxon>Bacilli</taxon>
        <taxon>Bacillales</taxon>
        <taxon>Staphylococcaceae</taxon>
        <taxon>Staphylococcus</taxon>
    </lineage>
</organism>
<name>A0A2T4Q243_STAWA</name>
<proteinExistence type="predicted"/>